<gene>
    <name evidence="1" type="ORF">E3N88_15677</name>
</gene>
<reference evidence="1 2" key="1">
    <citation type="submission" date="2019-05" db="EMBL/GenBank/DDBJ databases">
        <title>Mikania micrantha, genome provides insights into the molecular mechanism of rapid growth.</title>
        <authorList>
            <person name="Liu B."/>
        </authorList>
    </citation>
    <scope>NUCLEOTIDE SEQUENCE [LARGE SCALE GENOMIC DNA]</scope>
    <source>
        <strain evidence="1">NLD-2019</strain>
        <tissue evidence="1">Leaf</tissue>
    </source>
</reference>
<evidence type="ECO:0000313" key="2">
    <source>
        <dbReference type="Proteomes" id="UP000326396"/>
    </source>
</evidence>
<comment type="caution">
    <text evidence="1">The sequence shown here is derived from an EMBL/GenBank/DDBJ whole genome shotgun (WGS) entry which is preliminary data.</text>
</comment>
<evidence type="ECO:0000313" key="1">
    <source>
        <dbReference type="EMBL" id="KAD5507974.1"/>
    </source>
</evidence>
<accession>A0A5N6NXE8</accession>
<name>A0A5N6NXE8_9ASTR</name>
<sequence length="149" mass="17275">MNDAPVLALGKYESQPDYNRVKAMIRGGMELRHQDKKYDGVGNHEWLCVMMKTNLCGVPGIGAPQVGIRAIVRDILVSQMPRLKLRMRLNDADCQPRMNGCHELNVMYELRNRCKVRKVESVMHIEEMGWGTFRAYEFGKWLITLDQRH</sequence>
<organism evidence="1 2">
    <name type="scientific">Mikania micrantha</name>
    <name type="common">bitter vine</name>
    <dbReference type="NCBI Taxonomy" id="192012"/>
    <lineage>
        <taxon>Eukaryota</taxon>
        <taxon>Viridiplantae</taxon>
        <taxon>Streptophyta</taxon>
        <taxon>Embryophyta</taxon>
        <taxon>Tracheophyta</taxon>
        <taxon>Spermatophyta</taxon>
        <taxon>Magnoliopsida</taxon>
        <taxon>eudicotyledons</taxon>
        <taxon>Gunneridae</taxon>
        <taxon>Pentapetalae</taxon>
        <taxon>asterids</taxon>
        <taxon>campanulids</taxon>
        <taxon>Asterales</taxon>
        <taxon>Asteraceae</taxon>
        <taxon>Asteroideae</taxon>
        <taxon>Heliantheae alliance</taxon>
        <taxon>Eupatorieae</taxon>
        <taxon>Mikania</taxon>
    </lineage>
</organism>
<protein>
    <submittedName>
        <fullName evidence="1">Uncharacterized protein</fullName>
    </submittedName>
</protein>
<dbReference type="Proteomes" id="UP000326396">
    <property type="component" value="Linkage Group LG16"/>
</dbReference>
<dbReference type="EMBL" id="SZYD01000008">
    <property type="protein sequence ID" value="KAD5507974.1"/>
    <property type="molecule type" value="Genomic_DNA"/>
</dbReference>
<proteinExistence type="predicted"/>
<keyword evidence="2" id="KW-1185">Reference proteome</keyword>
<dbReference type="AlphaFoldDB" id="A0A5N6NXE8"/>